<feature type="transmembrane region" description="Helical" evidence="1">
    <location>
        <begin position="12"/>
        <end position="30"/>
    </location>
</feature>
<organism evidence="2 3">
    <name type="scientific">Nocardioides szechwanensis</name>
    <dbReference type="NCBI Taxonomy" id="1005944"/>
    <lineage>
        <taxon>Bacteria</taxon>
        <taxon>Bacillati</taxon>
        <taxon>Actinomycetota</taxon>
        <taxon>Actinomycetes</taxon>
        <taxon>Propionibacteriales</taxon>
        <taxon>Nocardioidaceae</taxon>
        <taxon>Nocardioides</taxon>
    </lineage>
</organism>
<proteinExistence type="predicted"/>
<reference evidence="3" key="1">
    <citation type="submission" date="2016-10" db="EMBL/GenBank/DDBJ databases">
        <authorList>
            <person name="Varghese N."/>
            <person name="Submissions S."/>
        </authorList>
    </citation>
    <scope>NUCLEOTIDE SEQUENCE [LARGE SCALE GENOMIC DNA]</scope>
    <source>
        <strain evidence="3">CGMCC 1.11147</strain>
    </source>
</reference>
<keyword evidence="1" id="KW-1133">Transmembrane helix</keyword>
<feature type="transmembrane region" description="Helical" evidence="1">
    <location>
        <begin position="36"/>
        <end position="54"/>
    </location>
</feature>
<evidence type="ECO:0000256" key="1">
    <source>
        <dbReference type="SAM" id="Phobius"/>
    </source>
</evidence>
<protein>
    <submittedName>
        <fullName evidence="2">Uncharacterized protein</fullName>
    </submittedName>
</protein>
<accession>A0A1H0EJK6</accession>
<evidence type="ECO:0000313" key="2">
    <source>
        <dbReference type="EMBL" id="SDN82522.1"/>
    </source>
</evidence>
<evidence type="ECO:0000313" key="3">
    <source>
        <dbReference type="Proteomes" id="UP000199004"/>
    </source>
</evidence>
<keyword evidence="1" id="KW-0812">Transmembrane</keyword>
<dbReference type="Proteomes" id="UP000199004">
    <property type="component" value="Unassembled WGS sequence"/>
</dbReference>
<keyword evidence="3" id="KW-1185">Reference proteome</keyword>
<sequence length="60" mass="6552">MLRVTHFERMVFPMVVLGLILLIIGLVASIPILTTIGAILLVVGLILNLVPLGGSRRRVY</sequence>
<gene>
    <name evidence="2" type="ORF">SAMN05192576_2878</name>
</gene>
<keyword evidence="1" id="KW-0472">Membrane</keyword>
<dbReference type="AlphaFoldDB" id="A0A1H0EJK6"/>
<name>A0A1H0EJK6_9ACTN</name>
<dbReference type="STRING" id="1005944.SAMN05192576_2878"/>
<dbReference type="EMBL" id="FNIC01000004">
    <property type="protein sequence ID" value="SDN82522.1"/>
    <property type="molecule type" value="Genomic_DNA"/>
</dbReference>